<sequence length="211" mass="22605">MGIHPLYLNIIIASIIGYLLGSIPFALVIGKLFYNTDVREYGSGNLGGSNAGRVLGKKAAISVIALDVLKVVLAAGIVAYFLEPAASIWAGLFAAIGHCYPIFAGFRGGKAVATMFGFLLSSAIFTFQDPWMLFVPLGVFLVILLLFKMVSLASIFAAVTQAIYISFITEYTSAIVASILLAVLVIFRHIPNIKRIANGTEAKVGWLTKNK</sequence>
<comment type="catalytic activity">
    <reaction evidence="10">
        <text>an acyl phosphate + sn-glycerol 3-phosphate = a 1-acyl-sn-glycero-3-phosphate + phosphate</text>
        <dbReference type="Rhea" id="RHEA:34075"/>
        <dbReference type="ChEBI" id="CHEBI:43474"/>
        <dbReference type="ChEBI" id="CHEBI:57597"/>
        <dbReference type="ChEBI" id="CHEBI:57970"/>
        <dbReference type="ChEBI" id="CHEBI:59918"/>
        <dbReference type="EC" id="2.3.1.275"/>
    </reaction>
</comment>
<comment type="caution">
    <text evidence="11">The sequence shown here is derived from an EMBL/GenBank/DDBJ whole genome shotgun (WGS) entry which is preliminary data.</text>
</comment>
<keyword evidence="12" id="KW-1185">Reference proteome</keyword>
<keyword evidence="3 10" id="KW-0808">Transferase</keyword>
<evidence type="ECO:0000256" key="3">
    <source>
        <dbReference type="ARBA" id="ARBA00022679"/>
    </source>
</evidence>
<evidence type="ECO:0000256" key="9">
    <source>
        <dbReference type="ARBA" id="ARBA00023264"/>
    </source>
</evidence>
<dbReference type="HAMAP" id="MF_01043">
    <property type="entry name" value="PlsY"/>
    <property type="match status" value="1"/>
</dbReference>
<keyword evidence="1 10" id="KW-1003">Cell membrane</keyword>
<evidence type="ECO:0000256" key="6">
    <source>
        <dbReference type="ARBA" id="ARBA00023098"/>
    </source>
</evidence>
<keyword evidence="6 10" id="KW-0443">Lipid metabolism</keyword>
<keyword evidence="2 10" id="KW-0444">Lipid biosynthesis</keyword>
<evidence type="ECO:0000313" key="12">
    <source>
        <dbReference type="Proteomes" id="UP001230220"/>
    </source>
</evidence>
<keyword evidence="8 10" id="KW-0594">Phospholipid biosynthesis</keyword>
<reference evidence="11 12" key="1">
    <citation type="submission" date="2023-07" db="EMBL/GenBank/DDBJ databases">
        <title>Genomic Encyclopedia of Type Strains, Phase IV (KMG-IV): sequencing the most valuable type-strain genomes for metagenomic binning, comparative biology and taxonomic classification.</title>
        <authorList>
            <person name="Goeker M."/>
        </authorList>
    </citation>
    <scope>NUCLEOTIDE SEQUENCE [LARGE SCALE GENOMIC DNA]</scope>
    <source>
        <strain evidence="11 12">DSM 16784</strain>
    </source>
</reference>
<organism evidence="11 12">
    <name type="scientific">Breznakia pachnodae</name>
    <dbReference type="NCBI Taxonomy" id="265178"/>
    <lineage>
        <taxon>Bacteria</taxon>
        <taxon>Bacillati</taxon>
        <taxon>Bacillota</taxon>
        <taxon>Erysipelotrichia</taxon>
        <taxon>Erysipelotrichales</taxon>
        <taxon>Erysipelotrichaceae</taxon>
        <taxon>Breznakia</taxon>
    </lineage>
</organism>
<keyword evidence="11" id="KW-0012">Acyltransferase</keyword>
<comment type="subcellular location">
    <subcellularLocation>
        <location evidence="10">Cell membrane</location>
        <topology evidence="10">Multi-pass membrane protein</topology>
    </subcellularLocation>
</comment>
<proteinExistence type="inferred from homology"/>
<keyword evidence="9 10" id="KW-1208">Phospholipid metabolism</keyword>
<comment type="pathway">
    <text evidence="10">Lipid metabolism; phospholipid metabolism.</text>
</comment>
<dbReference type="GO" id="GO:0004366">
    <property type="term" value="F:glycerol-3-phosphate O-acyltransferase activity"/>
    <property type="evidence" value="ECO:0007669"/>
    <property type="project" value="UniProtKB-EC"/>
</dbReference>
<comment type="function">
    <text evidence="10">Catalyzes the transfer of an acyl group from acyl-phosphate (acyl-PO(4)) to glycerol-3-phosphate (G3P) to form lysophosphatidic acid (LPA). This enzyme utilizes acyl-phosphate as fatty acyl donor, but not acyl-CoA or acyl-ACP.</text>
</comment>
<dbReference type="Proteomes" id="UP001230220">
    <property type="component" value="Unassembled WGS sequence"/>
</dbReference>
<evidence type="ECO:0000256" key="10">
    <source>
        <dbReference type="HAMAP-Rule" id="MF_01043"/>
    </source>
</evidence>
<protein>
    <recommendedName>
        <fullName evidence="10">Glycerol-3-phosphate acyltransferase</fullName>
    </recommendedName>
    <alternativeName>
        <fullName evidence="10">Acyl-PO4 G3P acyltransferase</fullName>
    </alternativeName>
    <alternativeName>
        <fullName evidence="10">Acyl-phosphate--glycerol-3-phosphate acyltransferase</fullName>
    </alternativeName>
    <alternativeName>
        <fullName evidence="10">G3P acyltransferase</fullName>
        <shortName evidence="10">GPAT</shortName>
        <ecNumber evidence="10">2.3.1.275</ecNumber>
    </alternativeName>
    <alternativeName>
        <fullName evidence="10">Lysophosphatidic acid synthase</fullName>
        <shortName evidence="10">LPA synthase</shortName>
    </alternativeName>
</protein>
<evidence type="ECO:0000256" key="7">
    <source>
        <dbReference type="ARBA" id="ARBA00023136"/>
    </source>
</evidence>
<gene>
    <name evidence="10" type="primary">plsY</name>
    <name evidence="11" type="ORF">J2S15_000075</name>
</gene>
<keyword evidence="4 10" id="KW-0812">Transmembrane</keyword>
<dbReference type="SMART" id="SM01207">
    <property type="entry name" value="G3P_acyltransf"/>
    <property type="match status" value="1"/>
</dbReference>
<comment type="similarity">
    <text evidence="10">Belongs to the PlsY family.</text>
</comment>
<evidence type="ECO:0000256" key="8">
    <source>
        <dbReference type="ARBA" id="ARBA00023209"/>
    </source>
</evidence>
<feature type="transmembrane region" description="Helical" evidence="10">
    <location>
        <begin position="133"/>
        <end position="159"/>
    </location>
</feature>
<comment type="subunit">
    <text evidence="10">Probably interacts with PlsX.</text>
</comment>
<feature type="transmembrane region" description="Helical" evidence="10">
    <location>
        <begin position="111"/>
        <end position="127"/>
    </location>
</feature>
<evidence type="ECO:0000313" key="11">
    <source>
        <dbReference type="EMBL" id="MDQ0359344.1"/>
    </source>
</evidence>
<evidence type="ECO:0000256" key="4">
    <source>
        <dbReference type="ARBA" id="ARBA00022692"/>
    </source>
</evidence>
<feature type="transmembrane region" description="Helical" evidence="10">
    <location>
        <begin position="171"/>
        <end position="190"/>
    </location>
</feature>
<dbReference type="InterPro" id="IPR003811">
    <property type="entry name" value="G3P_acylTferase_PlsY"/>
</dbReference>
<keyword evidence="7 10" id="KW-0472">Membrane</keyword>
<feature type="transmembrane region" description="Helical" evidence="10">
    <location>
        <begin position="59"/>
        <end position="82"/>
    </location>
</feature>
<evidence type="ECO:0000256" key="1">
    <source>
        <dbReference type="ARBA" id="ARBA00022475"/>
    </source>
</evidence>
<dbReference type="PANTHER" id="PTHR30309:SF0">
    <property type="entry name" value="GLYCEROL-3-PHOSPHATE ACYLTRANSFERASE-RELATED"/>
    <property type="match status" value="1"/>
</dbReference>
<dbReference type="PANTHER" id="PTHR30309">
    <property type="entry name" value="INNER MEMBRANE PROTEIN YGIH"/>
    <property type="match status" value="1"/>
</dbReference>
<evidence type="ECO:0000256" key="2">
    <source>
        <dbReference type="ARBA" id="ARBA00022516"/>
    </source>
</evidence>
<feature type="transmembrane region" description="Helical" evidence="10">
    <location>
        <begin position="6"/>
        <end position="29"/>
    </location>
</feature>
<keyword evidence="5 10" id="KW-1133">Transmembrane helix</keyword>
<name>A0ABU0DXW7_9FIRM</name>
<accession>A0ABU0DXW7</accession>
<evidence type="ECO:0000256" key="5">
    <source>
        <dbReference type="ARBA" id="ARBA00022989"/>
    </source>
</evidence>
<dbReference type="Pfam" id="PF02660">
    <property type="entry name" value="G3P_acyltransf"/>
    <property type="match status" value="1"/>
</dbReference>
<dbReference type="EMBL" id="JAUSUR010000001">
    <property type="protein sequence ID" value="MDQ0359344.1"/>
    <property type="molecule type" value="Genomic_DNA"/>
</dbReference>
<dbReference type="RefSeq" id="WP_307404385.1">
    <property type="nucleotide sequence ID" value="NZ_JAUSUR010000001.1"/>
</dbReference>
<dbReference type="NCBIfam" id="TIGR00023">
    <property type="entry name" value="glycerol-3-phosphate 1-O-acyltransferase PlsY"/>
    <property type="match status" value="1"/>
</dbReference>
<dbReference type="EC" id="2.3.1.275" evidence="10"/>